<sequence length="74" mass="8430">MMKAELIQELQLLQNSRANKIGGEMADKILSSVDVVNEKLTSSILKRGSMLLNLEKGLNFKLLKQLKHRFFKAE</sequence>
<gene>
    <name evidence="1" type="ORF">IZT61_19820</name>
</gene>
<reference evidence="1 2" key="1">
    <citation type="submission" date="2020-11" db="EMBL/GenBank/DDBJ databases">
        <title>Pedobacter endophytica, an endophytic bacteria isolated form Carex pumila.</title>
        <authorList>
            <person name="Peng Y."/>
            <person name="Jiang L."/>
            <person name="Lee J."/>
        </authorList>
    </citation>
    <scope>NUCLEOTIDE SEQUENCE [LARGE SCALE GENOMIC DNA]</scope>
    <source>
        <strain evidence="1 2">JBR3-12</strain>
    </source>
</reference>
<dbReference type="RefSeq" id="WP_196098736.1">
    <property type="nucleotide sequence ID" value="NZ_CP064939.1"/>
</dbReference>
<dbReference type="KEGG" id="pex:IZT61_19820"/>
<organism evidence="1 2">
    <name type="scientific">Pedobacter endophyticus</name>
    <dbReference type="NCBI Taxonomy" id="2789740"/>
    <lineage>
        <taxon>Bacteria</taxon>
        <taxon>Pseudomonadati</taxon>
        <taxon>Bacteroidota</taxon>
        <taxon>Sphingobacteriia</taxon>
        <taxon>Sphingobacteriales</taxon>
        <taxon>Sphingobacteriaceae</taxon>
        <taxon>Pedobacter</taxon>
    </lineage>
</organism>
<dbReference type="Proteomes" id="UP000594759">
    <property type="component" value="Chromosome"/>
</dbReference>
<protein>
    <submittedName>
        <fullName evidence="1">Uncharacterized protein</fullName>
    </submittedName>
</protein>
<dbReference type="AlphaFoldDB" id="A0A7S9KYN9"/>
<keyword evidence="2" id="KW-1185">Reference proteome</keyword>
<dbReference type="EMBL" id="CP064939">
    <property type="protein sequence ID" value="QPH39269.1"/>
    <property type="molecule type" value="Genomic_DNA"/>
</dbReference>
<evidence type="ECO:0000313" key="1">
    <source>
        <dbReference type="EMBL" id="QPH39269.1"/>
    </source>
</evidence>
<proteinExistence type="predicted"/>
<name>A0A7S9KYN9_9SPHI</name>
<accession>A0A7S9KYN9</accession>
<evidence type="ECO:0000313" key="2">
    <source>
        <dbReference type="Proteomes" id="UP000594759"/>
    </source>
</evidence>